<dbReference type="PANTHER" id="PTHR11496:SF107">
    <property type="entry name" value="ALCOHOL DEHYDROGENASE, PUTATIVE (AFU_ORTHOLOGUE AFUA_1G06800)-RELATED"/>
    <property type="match status" value="1"/>
</dbReference>
<dbReference type="GO" id="GO:0046872">
    <property type="term" value="F:metal ion binding"/>
    <property type="evidence" value="ECO:0007669"/>
    <property type="project" value="InterPro"/>
</dbReference>
<evidence type="ECO:0000259" key="3">
    <source>
        <dbReference type="Pfam" id="PF25137"/>
    </source>
</evidence>
<gene>
    <name evidence="4" type="ORF">PMG11_07349</name>
</gene>
<protein>
    <submittedName>
        <fullName evidence="4">Uncharacterized protein</fullName>
    </submittedName>
</protein>
<dbReference type="OrthoDB" id="339764at2759"/>
<dbReference type="SUPFAM" id="SSF56796">
    <property type="entry name" value="Dehydroquinate synthase-like"/>
    <property type="match status" value="1"/>
</dbReference>
<dbReference type="InterPro" id="IPR001670">
    <property type="entry name" value="ADH_Fe/GldA"/>
</dbReference>
<dbReference type="EMBL" id="CDHK01000006">
    <property type="protein sequence ID" value="CEJ58701.1"/>
    <property type="molecule type" value="Genomic_DNA"/>
</dbReference>
<dbReference type="PANTHER" id="PTHR11496">
    <property type="entry name" value="ALCOHOL DEHYDROGENASE"/>
    <property type="match status" value="1"/>
</dbReference>
<evidence type="ECO:0000259" key="2">
    <source>
        <dbReference type="Pfam" id="PF00465"/>
    </source>
</evidence>
<sequence>MASEGKETYRLACPEASNCPDMHISYGLPFTESCARHAEQTFQAKRVYIIASTSLSKQTSLVSDLERALGDRHAKTWIGIRPHTPWDDLVPIINDIRKVNPDLLVTLGGGSLSDGAKVILYAVVNGVQTVDDLGRLYQARTADGTPMRDMTGVGNEPTLPIVFIPTTLSAGEFSCYGGSTNPVTLHKRIMKHPKMFARLVILDPRLTLTTPQWVWISTGVRAIDHCVEALCSNHSLSRELVQIAERSLTTLAKNLLLTVKDPSQLQPRLDCAIAAGDIAGNLLLAPQVSAGASHGIGHQLGPLGVGHGQTSCVMLPAVLRFNRLHSLRDSDQAEKQDRVKRAIWGSDPTLERILTSEGGLNRDSADASVTVRGLFNALDMPSTLKAVGVDRSHFDALAVNSLDDVCTAANPVPLKKEDVLEILESVAE</sequence>
<feature type="domain" description="Alcohol dehydrogenase iron-type/glycerol dehydrogenase GldA" evidence="2">
    <location>
        <begin position="35"/>
        <end position="204"/>
    </location>
</feature>
<dbReference type="CDD" id="cd08192">
    <property type="entry name" value="MAR-like"/>
    <property type="match status" value="1"/>
</dbReference>
<evidence type="ECO:0000313" key="5">
    <source>
        <dbReference type="Proteomes" id="UP000042958"/>
    </source>
</evidence>
<organism evidence="4 5">
    <name type="scientific">Penicillium brasilianum</name>
    <dbReference type="NCBI Taxonomy" id="104259"/>
    <lineage>
        <taxon>Eukaryota</taxon>
        <taxon>Fungi</taxon>
        <taxon>Dikarya</taxon>
        <taxon>Ascomycota</taxon>
        <taxon>Pezizomycotina</taxon>
        <taxon>Eurotiomycetes</taxon>
        <taxon>Eurotiomycetidae</taxon>
        <taxon>Eurotiales</taxon>
        <taxon>Aspergillaceae</taxon>
        <taxon>Penicillium</taxon>
    </lineage>
</organism>
<keyword evidence="5" id="KW-1185">Reference proteome</keyword>
<evidence type="ECO:0000256" key="1">
    <source>
        <dbReference type="ARBA" id="ARBA00023002"/>
    </source>
</evidence>
<dbReference type="Pfam" id="PF00465">
    <property type="entry name" value="Fe-ADH"/>
    <property type="match status" value="1"/>
</dbReference>
<dbReference type="GO" id="GO:0004022">
    <property type="term" value="F:alcohol dehydrogenase (NAD+) activity"/>
    <property type="evidence" value="ECO:0007669"/>
    <property type="project" value="TreeGrafter"/>
</dbReference>
<name>A0A0F7TSC3_PENBI</name>
<reference evidence="5" key="1">
    <citation type="journal article" date="2015" name="Genome Announc.">
        <title>Draft genome sequence of the fungus Penicillium brasilianum MG11.</title>
        <authorList>
            <person name="Horn F."/>
            <person name="Linde J."/>
            <person name="Mattern D.J."/>
            <person name="Walther G."/>
            <person name="Guthke R."/>
            <person name="Brakhage A.A."/>
            <person name="Valiante V."/>
        </authorList>
    </citation>
    <scope>NUCLEOTIDE SEQUENCE [LARGE SCALE GENOMIC DNA]</scope>
    <source>
        <strain evidence="5">MG11</strain>
    </source>
</reference>
<feature type="domain" description="Fe-containing alcohol dehydrogenase-like C-terminal" evidence="3">
    <location>
        <begin position="216"/>
        <end position="425"/>
    </location>
</feature>
<dbReference type="AlphaFoldDB" id="A0A0F7TSC3"/>
<accession>A0A0F7TSC3</accession>
<dbReference type="Gene3D" id="3.40.50.1970">
    <property type="match status" value="1"/>
</dbReference>
<dbReference type="Pfam" id="PF25137">
    <property type="entry name" value="ADH_Fe_C"/>
    <property type="match status" value="1"/>
</dbReference>
<dbReference type="STRING" id="104259.A0A0F7TSC3"/>
<dbReference type="InterPro" id="IPR039697">
    <property type="entry name" value="Alcohol_dehydrogenase_Fe"/>
</dbReference>
<proteinExistence type="predicted"/>
<evidence type="ECO:0000313" key="4">
    <source>
        <dbReference type="EMBL" id="CEJ58701.1"/>
    </source>
</evidence>
<dbReference type="Proteomes" id="UP000042958">
    <property type="component" value="Unassembled WGS sequence"/>
</dbReference>
<dbReference type="Gene3D" id="1.20.1090.10">
    <property type="entry name" value="Dehydroquinate synthase-like - alpha domain"/>
    <property type="match status" value="1"/>
</dbReference>
<dbReference type="GO" id="GO:0005739">
    <property type="term" value="C:mitochondrion"/>
    <property type="evidence" value="ECO:0007669"/>
    <property type="project" value="TreeGrafter"/>
</dbReference>
<dbReference type="InterPro" id="IPR056798">
    <property type="entry name" value="ADH_Fe_C"/>
</dbReference>
<keyword evidence="1" id="KW-0560">Oxidoreductase</keyword>